<dbReference type="EMBL" id="LVJN01000020">
    <property type="protein sequence ID" value="OSM01597.1"/>
    <property type="molecule type" value="Genomic_DNA"/>
</dbReference>
<accession>A0A1Y2K1R0</accession>
<dbReference type="Proteomes" id="UP000194003">
    <property type="component" value="Unassembled WGS sequence"/>
</dbReference>
<comment type="caution">
    <text evidence="2">The sequence shown here is derived from an EMBL/GenBank/DDBJ whole genome shotgun (WGS) entry which is preliminary data.</text>
</comment>
<dbReference type="PROSITE" id="PS50234">
    <property type="entry name" value="VWFA"/>
    <property type="match status" value="1"/>
</dbReference>
<keyword evidence="3" id="KW-1185">Reference proteome</keyword>
<dbReference type="STRING" id="1434232.MAIT1_01600"/>
<organism evidence="2 3">
    <name type="scientific">Magnetofaba australis IT-1</name>
    <dbReference type="NCBI Taxonomy" id="1434232"/>
    <lineage>
        <taxon>Bacteria</taxon>
        <taxon>Pseudomonadati</taxon>
        <taxon>Pseudomonadota</taxon>
        <taxon>Magnetococcia</taxon>
        <taxon>Magnetococcales</taxon>
        <taxon>Magnetococcaceae</taxon>
        <taxon>Magnetofaba</taxon>
    </lineage>
</organism>
<dbReference type="SUPFAM" id="SSF53300">
    <property type="entry name" value="vWA-like"/>
    <property type="match status" value="1"/>
</dbReference>
<dbReference type="Pfam" id="PF13519">
    <property type="entry name" value="VWA_2"/>
    <property type="match status" value="1"/>
</dbReference>
<evidence type="ECO:0000259" key="1">
    <source>
        <dbReference type="PROSITE" id="PS50234"/>
    </source>
</evidence>
<feature type="domain" description="VWFA" evidence="1">
    <location>
        <begin position="27"/>
        <end position="170"/>
    </location>
</feature>
<evidence type="ECO:0000313" key="3">
    <source>
        <dbReference type="Proteomes" id="UP000194003"/>
    </source>
</evidence>
<dbReference type="CDD" id="cd00198">
    <property type="entry name" value="vWFA"/>
    <property type="match status" value="1"/>
</dbReference>
<dbReference type="AlphaFoldDB" id="A0A1Y2K1R0"/>
<protein>
    <submittedName>
        <fullName evidence="2">Putative von Willebrand factor type A (VWA) domain-containing protein</fullName>
    </submittedName>
</protein>
<gene>
    <name evidence="2" type="ORF">MAIT1_01600</name>
</gene>
<dbReference type="InterPro" id="IPR002035">
    <property type="entry name" value="VWF_A"/>
</dbReference>
<sequence length="215" mass="23086">MYSSWSSEWPSSDAEPAKLANNLLADNYLVVLDTSGSMNKKECSGWETKFTVAREALKSFAAQIPASANLAMAVFHELSARMVVPFGHGANHRAAFNQMVDNLAADGGTPLNGAITFAYAALTEQGRRQTGYGSYRLIVITDGVSGDGTPAPLAREIVEQSPVELHVIGFCTGPDHSLNLPGVTRYYTADNPEQLAEGLKAVQAETPDFTVTQFQ</sequence>
<reference evidence="2 3" key="1">
    <citation type="journal article" date="2016" name="BMC Genomics">
        <title>Combined genomic and structural analyses of a cultured magnetotactic bacterium reveals its niche adaptation to a dynamic environment.</title>
        <authorList>
            <person name="Araujo A.C."/>
            <person name="Morillo V."/>
            <person name="Cypriano J."/>
            <person name="Teixeira L.C."/>
            <person name="Leao P."/>
            <person name="Lyra S."/>
            <person name="Almeida L.G."/>
            <person name="Bazylinski D.A."/>
            <person name="Vasconcellos A.T."/>
            <person name="Abreu F."/>
            <person name="Lins U."/>
        </authorList>
    </citation>
    <scope>NUCLEOTIDE SEQUENCE [LARGE SCALE GENOMIC DNA]</scope>
    <source>
        <strain evidence="2 3">IT-1</strain>
    </source>
</reference>
<name>A0A1Y2K1R0_9PROT</name>
<dbReference type="InterPro" id="IPR036465">
    <property type="entry name" value="vWFA_dom_sf"/>
</dbReference>
<proteinExistence type="predicted"/>
<dbReference type="Gene3D" id="3.40.50.410">
    <property type="entry name" value="von Willebrand factor, type A domain"/>
    <property type="match status" value="1"/>
</dbReference>
<dbReference type="SMART" id="SM00327">
    <property type="entry name" value="VWA"/>
    <property type="match status" value="1"/>
</dbReference>
<evidence type="ECO:0000313" key="2">
    <source>
        <dbReference type="EMBL" id="OSM01597.1"/>
    </source>
</evidence>